<sequence length="406" mass="45486">MRKSTPVTDWIGLGGNLEIIRLPSMITNLQLLRGLAALAIVFYHTNYIVGDLRHTDFQGVHIFFVISGFIMTYIAQSTVSARDFLFRRLVRVVPLYWLAVVFCVLWVGLGLSNPLYMFPVLLDWALRQPTQIFVWMTTSHGLGNGDNLVNLFKSLAFIPYRDHAGNMQPMLGVGWTLNLEMFYYVLYSVSLFVSRRFAPPLTAIALLVIIGANLALDGGNEFVSFYGGEHTWYFISGITCFYVWKALPVEAIKECRVSLVVMSGFVLVLFLVSNLAAHPQLMEINRFVPVAPLIYSVPVLVVSTILLLHSAGFTSKWRPVLLLGDASYALYLTHTILLETIRTIGEQWAWMNMSQSGMGLTIALVGSILLALFVHRFVELPLMRAMKRWVAPPHLAAATNEGAQHA</sequence>
<evidence type="ECO:0000313" key="2">
    <source>
        <dbReference type="EMBL" id="QOT77910.1"/>
    </source>
</evidence>
<evidence type="ECO:0000313" key="3">
    <source>
        <dbReference type="Proteomes" id="UP000397656"/>
    </source>
</evidence>
<dbReference type="GeneID" id="98400802"/>
<protein>
    <submittedName>
        <fullName evidence="2">Acyltransferase</fullName>
    </submittedName>
</protein>
<dbReference type="Pfam" id="PF01757">
    <property type="entry name" value="Acyl_transf_3"/>
    <property type="match status" value="1"/>
</dbReference>
<dbReference type="InterPro" id="IPR002656">
    <property type="entry name" value="Acyl_transf_3_dom"/>
</dbReference>
<dbReference type="RefSeq" id="WP_150990561.1">
    <property type="nucleotide sequence ID" value="NZ_CP062803.1"/>
</dbReference>
<evidence type="ECO:0000259" key="1">
    <source>
        <dbReference type="Pfam" id="PF01757"/>
    </source>
</evidence>
<keyword evidence="2" id="KW-0012">Acyltransferase</keyword>
<keyword evidence="2" id="KW-0808">Transferase</keyword>
<proteinExistence type="predicted"/>
<dbReference type="PANTHER" id="PTHR23028">
    <property type="entry name" value="ACETYLTRANSFERASE"/>
    <property type="match status" value="1"/>
</dbReference>
<dbReference type="GO" id="GO:0000271">
    <property type="term" value="P:polysaccharide biosynthetic process"/>
    <property type="evidence" value="ECO:0007669"/>
    <property type="project" value="TreeGrafter"/>
</dbReference>
<dbReference type="EMBL" id="CP062803">
    <property type="protein sequence ID" value="QOT77910.1"/>
    <property type="molecule type" value="Genomic_DNA"/>
</dbReference>
<dbReference type="AlphaFoldDB" id="A0A643FME2"/>
<reference evidence="2 3" key="1">
    <citation type="submission" date="2020-10" db="EMBL/GenBank/DDBJ databases">
        <title>Complete genome sequence of Cupriavidus basilensis CCUG 49340T.</title>
        <authorList>
            <person name="Salva-Serra F."/>
            <person name="Donoso R.A."/>
            <person name="Cho K.H."/>
            <person name="Yoo J.A."/>
            <person name="Lee K."/>
            <person name="Yoon S.-H."/>
            <person name="Perez-Pantoja D."/>
            <person name="Moore E.R.B."/>
        </authorList>
    </citation>
    <scope>NUCLEOTIDE SEQUENCE [LARGE SCALE GENOMIC DNA]</scope>
    <source>
        <strain evidence="3">CCUG 49340</strain>
    </source>
</reference>
<dbReference type="Proteomes" id="UP000397656">
    <property type="component" value="Chromosome 1"/>
</dbReference>
<dbReference type="PANTHER" id="PTHR23028:SF131">
    <property type="entry name" value="BLR2367 PROTEIN"/>
    <property type="match status" value="1"/>
</dbReference>
<gene>
    <name evidence="2" type="ORF">F7R26_007775</name>
</gene>
<accession>A0A643FME2</accession>
<dbReference type="GO" id="GO:0016020">
    <property type="term" value="C:membrane"/>
    <property type="evidence" value="ECO:0007669"/>
    <property type="project" value="TreeGrafter"/>
</dbReference>
<dbReference type="InterPro" id="IPR050879">
    <property type="entry name" value="Acyltransferase_3"/>
</dbReference>
<feature type="domain" description="Acyltransferase 3" evidence="1">
    <location>
        <begin position="28"/>
        <end position="371"/>
    </location>
</feature>
<dbReference type="GO" id="GO:0016747">
    <property type="term" value="F:acyltransferase activity, transferring groups other than amino-acyl groups"/>
    <property type="evidence" value="ECO:0007669"/>
    <property type="project" value="InterPro"/>
</dbReference>
<organism evidence="2 3">
    <name type="scientific">Cupriavidus basilensis</name>
    <dbReference type="NCBI Taxonomy" id="68895"/>
    <lineage>
        <taxon>Bacteria</taxon>
        <taxon>Pseudomonadati</taxon>
        <taxon>Pseudomonadota</taxon>
        <taxon>Betaproteobacteria</taxon>
        <taxon>Burkholderiales</taxon>
        <taxon>Burkholderiaceae</taxon>
        <taxon>Cupriavidus</taxon>
    </lineage>
</organism>
<name>A0A643FME2_9BURK</name>